<dbReference type="AlphaFoldDB" id="J9FW58"/>
<gene>
    <name evidence="2" type="ORF">EVA_13129</name>
</gene>
<evidence type="ECO:0000313" key="2">
    <source>
        <dbReference type="EMBL" id="EJW98763.1"/>
    </source>
</evidence>
<reference evidence="2" key="1">
    <citation type="journal article" date="2012" name="PLoS ONE">
        <title>Gene sets for utilization of primary and secondary nutrition supplies in the distal gut of endangered iberian lynx.</title>
        <authorList>
            <person name="Alcaide M."/>
            <person name="Messina E."/>
            <person name="Richter M."/>
            <person name="Bargiela R."/>
            <person name="Peplies J."/>
            <person name="Huws S.A."/>
            <person name="Newbold C.J."/>
            <person name="Golyshin P.N."/>
            <person name="Simon M.A."/>
            <person name="Lopez G."/>
            <person name="Yakimov M.M."/>
            <person name="Ferrer M."/>
        </authorList>
    </citation>
    <scope>NUCLEOTIDE SEQUENCE</scope>
</reference>
<dbReference type="EMBL" id="AMCI01004112">
    <property type="protein sequence ID" value="EJW98763.1"/>
    <property type="molecule type" value="Genomic_DNA"/>
</dbReference>
<evidence type="ECO:0000256" key="1">
    <source>
        <dbReference type="SAM" id="MobiDB-lite"/>
    </source>
</evidence>
<name>J9FW58_9ZZZZ</name>
<feature type="region of interest" description="Disordered" evidence="1">
    <location>
        <begin position="1"/>
        <end position="21"/>
    </location>
</feature>
<proteinExistence type="predicted"/>
<sequence>EAISFSPTVSVLEHKKMTTPE</sequence>
<comment type="caution">
    <text evidence="2">The sequence shown here is derived from an EMBL/GenBank/DDBJ whole genome shotgun (WGS) entry which is preliminary data.</text>
</comment>
<accession>J9FW58</accession>
<feature type="non-terminal residue" evidence="2">
    <location>
        <position position="1"/>
    </location>
</feature>
<feature type="compositionally biased region" description="Basic and acidic residues" evidence="1">
    <location>
        <begin position="12"/>
        <end position="21"/>
    </location>
</feature>
<organism evidence="2">
    <name type="scientific">gut metagenome</name>
    <dbReference type="NCBI Taxonomy" id="749906"/>
    <lineage>
        <taxon>unclassified sequences</taxon>
        <taxon>metagenomes</taxon>
        <taxon>organismal metagenomes</taxon>
    </lineage>
</organism>
<protein>
    <submittedName>
        <fullName evidence="2">Uncharacterized protein</fullName>
    </submittedName>
</protein>